<dbReference type="GO" id="GO:0004368">
    <property type="term" value="F:glycerol-3-phosphate dehydrogenase (quinone) activity"/>
    <property type="evidence" value="ECO:0007669"/>
    <property type="project" value="InterPro"/>
</dbReference>
<keyword evidence="6" id="KW-0319">Glycerol metabolism</keyword>
<dbReference type="EMBL" id="FQUF01000019">
    <property type="protein sequence ID" value="SHE89210.1"/>
    <property type="molecule type" value="Genomic_DNA"/>
</dbReference>
<dbReference type="GO" id="GO:0046168">
    <property type="term" value="P:glycerol-3-phosphate catabolic process"/>
    <property type="evidence" value="ECO:0007669"/>
    <property type="project" value="TreeGrafter"/>
</dbReference>
<evidence type="ECO:0000256" key="5">
    <source>
        <dbReference type="ARBA" id="ARBA00022630"/>
    </source>
</evidence>
<dbReference type="Proteomes" id="UP000184128">
    <property type="component" value="Unassembled WGS sequence"/>
</dbReference>
<evidence type="ECO:0000256" key="8">
    <source>
        <dbReference type="ARBA" id="ARBA00023002"/>
    </source>
</evidence>
<evidence type="ECO:0000313" key="14">
    <source>
        <dbReference type="Proteomes" id="UP000184128"/>
    </source>
</evidence>
<evidence type="ECO:0000256" key="7">
    <source>
        <dbReference type="ARBA" id="ARBA00022827"/>
    </source>
</evidence>
<dbReference type="PANTHER" id="PTHR11985">
    <property type="entry name" value="GLYCEROL-3-PHOSPHATE DEHYDROGENASE"/>
    <property type="match status" value="1"/>
</dbReference>
<dbReference type="InterPro" id="IPR000447">
    <property type="entry name" value="G3P_DH_FAD-dep"/>
</dbReference>
<name>A0A1M4X6T1_9LACT</name>
<evidence type="ECO:0000256" key="3">
    <source>
        <dbReference type="ARBA" id="ARBA00013104"/>
    </source>
</evidence>
<comment type="catalytic activity">
    <reaction evidence="10">
        <text>sn-glycerol 3-phosphate + O2 = dihydroxyacetone phosphate + H2O2</text>
        <dbReference type="Rhea" id="RHEA:18369"/>
        <dbReference type="ChEBI" id="CHEBI:15379"/>
        <dbReference type="ChEBI" id="CHEBI:16240"/>
        <dbReference type="ChEBI" id="CHEBI:57597"/>
        <dbReference type="ChEBI" id="CHEBI:57642"/>
        <dbReference type="EC" id="1.1.3.21"/>
    </reaction>
</comment>
<dbReference type="InterPro" id="IPR006076">
    <property type="entry name" value="FAD-dep_OxRdtase"/>
</dbReference>
<evidence type="ECO:0000259" key="12">
    <source>
        <dbReference type="Pfam" id="PF16901"/>
    </source>
</evidence>
<proteinExistence type="inferred from homology"/>
<keyword evidence="7" id="KW-0274">FAD</keyword>
<protein>
    <recommendedName>
        <fullName evidence="4">Alpha-glycerophosphate oxidase</fullName>
        <ecNumber evidence="3">1.1.3.21</ecNumber>
    </recommendedName>
    <alternativeName>
        <fullName evidence="9">Glycerol-3-phosphate oxidase</fullName>
    </alternativeName>
</protein>
<dbReference type="InterPro" id="IPR036188">
    <property type="entry name" value="FAD/NAD-bd_sf"/>
</dbReference>
<keyword evidence="8" id="KW-0560">Oxidoreductase</keyword>
<feature type="domain" description="FAD dependent oxidoreductase" evidence="11">
    <location>
        <begin position="21"/>
        <end position="377"/>
    </location>
</feature>
<evidence type="ECO:0000256" key="10">
    <source>
        <dbReference type="ARBA" id="ARBA00049503"/>
    </source>
</evidence>
<dbReference type="Pfam" id="PF16901">
    <property type="entry name" value="DAO_C"/>
    <property type="match status" value="1"/>
</dbReference>
<keyword evidence="5" id="KW-0285">Flavoprotein</keyword>
<dbReference type="SUPFAM" id="SSF54373">
    <property type="entry name" value="FAD-linked reductases, C-terminal domain"/>
    <property type="match status" value="1"/>
</dbReference>
<organism evidence="13 14">
    <name type="scientific">Atopostipes suicloacalis DSM 15692</name>
    <dbReference type="NCBI Taxonomy" id="1121025"/>
    <lineage>
        <taxon>Bacteria</taxon>
        <taxon>Bacillati</taxon>
        <taxon>Bacillota</taxon>
        <taxon>Bacilli</taxon>
        <taxon>Lactobacillales</taxon>
        <taxon>Carnobacteriaceae</taxon>
        <taxon>Atopostipes</taxon>
    </lineage>
</organism>
<dbReference type="PANTHER" id="PTHR11985:SF35">
    <property type="entry name" value="ANAEROBIC GLYCEROL-3-PHOSPHATE DEHYDROGENASE SUBUNIT A"/>
    <property type="match status" value="1"/>
</dbReference>
<evidence type="ECO:0000313" key="13">
    <source>
        <dbReference type="EMBL" id="SHE89210.1"/>
    </source>
</evidence>
<evidence type="ECO:0000256" key="6">
    <source>
        <dbReference type="ARBA" id="ARBA00022798"/>
    </source>
</evidence>
<dbReference type="AlphaFoldDB" id="A0A1M4X6T1"/>
<comment type="similarity">
    <text evidence="2">Belongs to the FAD-dependent glycerol-3-phosphate dehydrogenase family.</text>
</comment>
<dbReference type="Gene3D" id="3.50.50.60">
    <property type="entry name" value="FAD/NAD(P)-binding domain"/>
    <property type="match status" value="1"/>
</dbReference>
<evidence type="ECO:0000256" key="9">
    <source>
        <dbReference type="ARBA" id="ARBA00032349"/>
    </source>
</evidence>
<dbReference type="PRINTS" id="PR01001">
    <property type="entry name" value="FADG3PDH"/>
</dbReference>
<evidence type="ECO:0000256" key="1">
    <source>
        <dbReference type="ARBA" id="ARBA00001974"/>
    </source>
</evidence>
<dbReference type="InterPro" id="IPR038299">
    <property type="entry name" value="DAO_C_sf"/>
</dbReference>
<dbReference type="OrthoDB" id="9766796at2"/>
<evidence type="ECO:0000259" key="11">
    <source>
        <dbReference type="Pfam" id="PF01266"/>
    </source>
</evidence>
<comment type="cofactor">
    <cofactor evidence="1">
        <name>FAD</name>
        <dbReference type="ChEBI" id="CHEBI:57692"/>
    </cofactor>
</comment>
<sequence>MEFSSKTRTEVIKKLASEQLDLLIIGGGITGAGLALQAGAKEMNAGLIEMQDFAAGTSSRSTKLVHGGLRYLKQFEVELVAEIVKERKVISNNAPHIVQPEKMLLPVYEEEGASFTAFSADIALDLYDRLAEVEDNWSYHFISRDEVLKEAPGIKEEGLINGGLYLDYINDDARLTIETIKKAHELGVLLANYVKAIDFIYDQNDHIIGVLAEDILTQETFNVYAKVVVNATGPWSDKLRNLQNILEDERMYPTKGVHLVVAEEKLPVKRTIYTDTGLADERMIFIIPRGNKTYFGTTDTPYEGELLDPPITQEDMAYLLEAVNHRFPKAHLTIEDIETGWSGLRPLILEEGATDSSSISRKHDVFVSETGLVTIAGGKLTDYRLMAEDTFMTIEDELKMKTGKSYPEGKTENISLSGGNLPQNTTLKEYIQKNIPKGTEIGLTETESKYLIHWYGTNTEIVFSLIDELERKDLPLSLELTLRYALEYESVLSPVDFFLRRTDLLLFSSETVNQWKDVVIDYMARYLKWSDREKENYLKQLEEEISHIQLKHLRE</sequence>
<accession>A0A1M4X6T1</accession>
<feature type="domain" description="Alpha-glycerophosphate oxidase C-terminal" evidence="12">
    <location>
        <begin position="410"/>
        <end position="534"/>
    </location>
</feature>
<dbReference type="Gene3D" id="3.30.9.10">
    <property type="entry name" value="D-Amino Acid Oxidase, subunit A, domain 2"/>
    <property type="match status" value="1"/>
</dbReference>
<reference evidence="14" key="1">
    <citation type="submission" date="2016-11" db="EMBL/GenBank/DDBJ databases">
        <authorList>
            <person name="Varghese N."/>
            <person name="Submissions S."/>
        </authorList>
    </citation>
    <scope>NUCLEOTIDE SEQUENCE [LARGE SCALE GENOMIC DNA]</scope>
    <source>
        <strain evidence="14">DSM 15692</strain>
    </source>
</reference>
<dbReference type="InterPro" id="IPR031656">
    <property type="entry name" value="DAO_C"/>
</dbReference>
<keyword evidence="14" id="KW-1185">Reference proteome</keyword>
<dbReference type="Pfam" id="PF01266">
    <property type="entry name" value="DAO"/>
    <property type="match status" value="1"/>
</dbReference>
<dbReference type="GO" id="GO:0006071">
    <property type="term" value="P:glycerol metabolic process"/>
    <property type="evidence" value="ECO:0007669"/>
    <property type="project" value="UniProtKB-KW"/>
</dbReference>
<dbReference type="Gene3D" id="1.10.8.870">
    <property type="entry name" value="Alpha-glycerophosphate oxidase, cap domain"/>
    <property type="match status" value="1"/>
</dbReference>
<dbReference type="STRING" id="1121025.SAMN02745249_01369"/>
<gene>
    <name evidence="13" type="ORF">SAMN02745249_01369</name>
</gene>
<dbReference type="SUPFAM" id="SSF51905">
    <property type="entry name" value="FAD/NAD(P)-binding domain"/>
    <property type="match status" value="1"/>
</dbReference>
<dbReference type="GO" id="GO:0004369">
    <property type="term" value="F:glycerol-3-phosphate oxidase activity"/>
    <property type="evidence" value="ECO:0007669"/>
    <property type="project" value="UniProtKB-EC"/>
</dbReference>
<evidence type="ECO:0000256" key="2">
    <source>
        <dbReference type="ARBA" id="ARBA00007330"/>
    </source>
</evidence>
<dbReference type="EC" id="1.1.3.21" evidence="3"/>
<evidence type="ECO:0000256" key="4">
    <source>
        <dbReference type="ARBA" id="ARBA00021658"/>
    </source>
</evidence>
<dbReference type="RefSeq" id="WP_073298118.1">
    <property type="nucleotide sequence ID" value="NZ_FQUF01000019.1"/>
</dbReference>